<keyword evidence="3" id="KW-1185">Reference proteome</keyword>
<name>A0ABW3KLD6_9GAMM</name>
<dbReference type="EMBL" id="JBHTJS010000035">
    <property type="protein sequence ID" value="MFD1008392.1"/>
    <property type="molecule type" value="Genomic_DNA"/>
</dbReference>
<feature type="region of interest" description="Disordered" evidence="1">
    <location>
        <begin position="160"/>
        <end position="180"/>
    </location>
</feature>
<gene>
    <name evidence="2" type="ORF">ACFQ1C_09540</name>
</gene>
<comment type="caution">
    <text evidence="2">The sequence shown here is derived from an EMBL/GenBank/DDBJ whole genome shotgun (WGS) entry which is preliminary data.</text>
</comment>
<reference evidence="3" key="1">
    <citation type="journal article" date="2019" name="Int. J. Syst. Evol. Microbiol.">
        <title>The Global Catalogue of Microorganisms (GCM) 10K type strain sequencing project: providing services to taxonomists for standard genome sequencing and annotation.</title>
        <authorList>
            <consortium name="The Broad Institute Genomics Platform"/>
            <consortium name="The Broad Institute Genome Sequencing Center for Infectious Disease"/>
            <person name="Wu L."/>
            <person name="Ma J."/>
        </authorList>
    </citation>
    <scope>NUCLEOTIDE SEQUENCE [LARGE SCALE GENOMIC DNA]</scope>
    <source>
        <strain evidence="3">CCUG 60525</strain>
    </source>
</reference>
<dbReference type="Proteomes" id="UP001597048">
    <property type="component" value="Unassembled WGS sequence"/>
</dbReference>
<feature type="compositionally biased region" description="Basic residues" evidence="1">
    <location>
        <begin position="166"/>
        <end position="180"/>
    </location>
</feature>
<evidence type="ECO:0000313" key="3">
    <source>
        <dbReference type="Proteomes" id="UP001597048"/>
    </source>
</evidence>
<dbReference type="NCBIfam" id="NF033547">
    <property type="entry name" value="transpos_IS1595"/>
    <property type="match status" value="1"/>
</dbReference>
<dbReference type="PANTHER" id="PTHR33293:SF1">
    <property type="entry name" value="INSERTION ELEMENT IS1 1 PROTEIN INSB-RELATED"/>
    <property type="match status" value="1"/>
</dbReference>
<protein>
    <submittedName>
        <fullName evidence="2">IS1595 family transposase</fullName>
    </submittedName>
</protein>
<accession>A0ABW3KLD6</accession>
<evidence type="ECO:0000256" key="1">
    <source>
        <dbReference type="SAM" id="MobiDB-lite"/>
    </source>
</evidence>
<proteinExistence type="predicted"/>
<sequence>MEWSYKELELQVTELPAVQKQELLTLITHQLNREGCISLLNDRQNTHRQCPHCHANKVKKYGVIASRQRFRCNVCQRTFMSTVNTPLYRLRKIEQCVPYLKCLLDSLTVRASAAQCKINKNTAFQWRHRFLRRLTVQKETRLAGIVEMDETLFRYSEKGSRGLSRPAHKRGRDKAGRGRKKGDWVPVLIARDRENHVFDNRLESEKASTN</sequence>
<evidence type="ECO:0000313" key="2">
    <source>
        <dbReference type="EMBL" id="MFD1008392.1"/>
    </source>
</evidence>
<dbReference type="PANTHER" id="PTHR33293">
    <property type="entry name" value="INSERTION ELEMENT IS1 1 PROTEIN INSB-RELATED"/>
    <property type="match status" value="1"/>
</dbReference>
<dbReference type="RefSeq" id="WP_379558368.1">
    <property type="nucleotide sequence ID" value="NZ_JBHTJS010000035.1"/>
</dbReference>
<organism evidence="2 3">
    <name type="scientific">Oceanisphaera ostreae</name>
    <dbReference type="NCBI Taxonomy" id="914151"/>
    <lineage>
        <taxon>Bacteria</taxon>
        <taxon>Pseudomonadati</taxon>
        <taxon>Pseudomonadota</taxon>
        <taxon>Gammaproteobacteria</taxon>
        <taxon>Aeromonadales</taxon>
        <taxon>Aeromonadaceae</taxon>
        <taxon>Oceanisphaera</taxon>
    </lineage>
</organism>
<dbReference type="InterPro" id="IPR051354">
    <property type="entry name" value="Transposase_27_IS1"/>
</dbReference>